<dbReference type="AlphaFoldDB" id="A0A5C0SIK1"/>
<dbReference type="RefSeq" id="WP_148810689.1">
    <property type="nucleotide sequence ID" value="NZ_CP042243.1"/>
</dbReference>
<dbReference type="Proteomes" id="UP000324646">
    <property type="component" value="Chromosome"/>
</dbReference>
<dbReference type="Pfam" id="PF00381">
    <property type="entry name" value="PTS-HPr"/>
    <property type="match status" value="1"/>
</dbReference>
<keyword evidence="3" id="KW-1185">Reference proteome</keyword>
<evidence type="ECO:0000259" key="1">
    <source>
        <dbReference type="Pfam" id="PF00381"/>
    </source>
</evidence>
<feature type="domain" description="HPr" evidence="1">
    <location>
        <begin position="13"/>
        <end position="66"/>
    </location>
</feature>
<name>A0A5C0SIK1_CRATE</name>
<evidence type="ECO:0000313" key="3">
    <source>
        <dbReference type="Proteomes" id="UP000324646"/>
    </source>
</evidence>
<dbReference type="KEGG" id="crs:FQB35_15300"/>
<accession>A0A5C0SIK1</accession>
<dbReference type="OrthoDB" id="1752843at2"/>
<organism evidence="2 3">
    <name type="scientific">Crassaminicella thermophila</name>
    <dbReference type="NCBI Taxonomy" id="2599308"/>
    <lineage>
        <taxon>Bacteria</taxon>
        <taxon>Bacillati</taxon>
        <taxon>Bacillota</taxon>
        <taxon>Clostridia</taxon>
        <taxon>Eubacteriales</taxon>
        <taxon>Clostridiaceae</taxon>
        <taxon>Crassaminicella</taxon>
    </lineage>
</organism>
<dbReference type="SUPFAM" id="SSF55594">
    <property type="entry name" value="HPr-like"/>
    <property type="match status" value="1"/>
</dbReference>
<dbReference type="EMBL" id="CP042243">
    <property type="protein sequence ID" value="QEK13517.1"/>
    <property type="molecule type" value="Genomic_DNA"/>
</dbReference>
<protein>
    <submittedName>
        <fullName evidence="2">HPr family phosphocarrier protein</fullName>
    </submittedName>
</protein>
<reference evidence="2 3" key="1">
    <citation type="submission" date="2019-07" db="EMBL/GenBank/DDBJ databases">
        <title>Complete genome of Crassaminicella thermophila SY095.</title>
        <authorList>
            <person name="Li X."/>
        </authorList>
    </citation>
    <scope>NUCLEOTIDE SEQUENCE [LARGE SCALE GENOMIC DNA]</scope>
    <source>
        <strain evidence="2 3">SY095</strain>
    </source>
</reference>
<dbReference type="Gene3D" id="3.30.1340.10">
    <property type="entry name" value="HPr-like"/>
    <property type="match status" value="1"/>
</dbReference>
<gene>
    <name evidence="2" type="ORF">FQB35_15300</name>
</gene>
<proteinExistence type="predicted"/>
<evidence type="ECO:0000313" key="2">
    <source>
        <dbReference type="EMBL" id="QEK13517.1"/>
    </source>
</evidence>
<sequence>MKAKFSKITDVNNFVNFVSKLKGKVYLKSEEIKVNAKSIIGAMYILQEHPDDIIVEVEDPQEQKLVLNFLIEGGHIKK</sequence>
<dbReference type="InterPro" id="IPR035895">
    <property type="entry name" value="HPr-like_sf"/>
</dbReference>
<dbReference type="InterPro" id="IPR000032">
    <property type="entry name" value="HPr-like"/>
</dbReference>